<feature type="transmembrane region" description="Helical" evidence="1">
    <location>
        <begin position="195"/>
        <end position="213"/>
    </location>
</feature>
<feature type="transmembrane region" description="Helical" evidence="1">
    <location>
        <begin position="137"/>
        <end position="157"/>
    </location>
</feature>
<feature type="transmembrane region" description="Helical" evidence="1">
    <location>
        <begin position="94"/>
        <end position="113"/>
    </location>
</feature>
<dbReference type="InterPro" id="IPR009339">
    <property type="entry name" value="DUF998"/>
</dbReference>
<keyword evidence="1" id="KW-1133">Transmembrane helix</keyword>
<dbReference type="Pfam" id="PF06197">
    <property type="entry name" value="DUF998"/>
    <property type="match status" value="1"/>
</dbReference>
<evidence type="ECO:0000256" key="1">
    <source>
        <dbReference type="SAM" id="Phobius"/>
    </source>
</evidence>
<keyword evidence="1" id="KW-0472">Membrane</keyword>
<evidence type="ECO:0000313" key="3">
    <source>
        <dbReference type="Proteomes" id="UP000646523"/>
    </source>
</evidence>
<organism evidence="2 3">
    <name type="scientific">Nonomuraea cavernae</name>
    <dbReference type="NCBI Taxonomy" id="2045107"/>
    <lineage>
        <taxon>Bacteria</taxon>
        <taxon>Bacillati</taxon>
        <taxon>Actinomycetota</taxon>
        <taxon>Actinomycetes</taxon>
        <taxon>Streptosporangiales</taxon>
        <taxon>Streptosporangiaceae</taxon>
        <taxon>Nonomuraea</taxon>
    </lineage>
</organism>
<dbReference type="Proteomes" id="UP000646523">
    <property type="component" value="Unassembled WGS sequence"/>
</dbReference>
<keyword evidence="3" id="KW-1185">Reference proteome</keyword>
<evidence type="ECO:0008006" key="4">
    <source>
        <dbReference type="Google" id="ProtNLM"/>
    </source>
</evidence>
<protein>
    <recommendedName>
        <fullName evidence="4">DUF998 domain-containing protein</fullName>
    </recommendedName>
</protein>
<gene>
    <name evidence="2" type="ORF">GCM10012289_23260</name>
</gene>
<reference evidence="2" key="1">
    <citation type="journal article" date="2014" name="Int. J. Syst. Evol. Microbiol.">
        <title>Complete genome sequence of Corynebacterium casei LMG S-19264T (=DSM 44701T), isolated from a smear-ripened cheese.</title>
        <authorList>
            <consortium name="US DOE Joint Genome Institute (JGI-PGF)"/>
            <person name="Walter F."/>
            <person name="Albersmeier A."/>
            <person name="Kalinowski J."/>
            <person name="Ruckert C."/>
        </authorList>
    </citation>
    <scope>NUCLEOTIDE SEQUENCE</scope>
    <source>
        <strain evidence="2">CGMCC 4.7368</strain>
    </source>
</reference>
<dbReference type="RefSeq" id="WP_225263069.1">
    <property type="nucleotide sequence ID" value="NZ_BMNH01000005.1"/>
</dbReference>
<comment type="caution">
    <text evidence="2">The sequence shown here is derived from an EMBL/GenBank/DDBJ whole genome shotgun (WGS) entry which is preliminary data.</text>
</comment>
<dbReference type="AlphaFoldDB" id="A0A917YUS6"/>
<feature type="transmembrane region" description="Helical" evidence="1">
    <location>
        <begin position="169"/>
        <end position="189"/>
    </location>
</feature>
<accession>A0A917YUS6</accession>
<dbReference type="EMBL" id="BMNH01000005">
    <property type="protein sequence ID" value="GGO67261.1"/>
    <property type="molecule type" value="Genomic_DNA"/>
</dbReference>
<feature type="transmembrane region" description="Helical" evidence="1">
    <location>
        <begin position="61"/>
        <end position="82"/>
    </location>
</feature>
<name>A0A917YUS6_9ACTN</name>
<keyword evidence="1" id="KW-0812">Transmembrane</keyword>
<proteinExistence type="predicted"/>
<sequence length="230" mass="23768">MTATSATGIMPTQHRRTALLLSCGAVAGVLFPVTSFAQAFTRDGFDLPRHALSSLTLGDLGWIQVANFVVTGLLAILFAVGLRRTLRPGRASRFGPALVGVYGVGMIGGGLFAPDPALGWPVGAPEGVPEHLSVNSALHTVFAAAAFLSLIAAGLVFARRFAGQGRRGWSAYSAAAGITTFVLTVPPWSEDSASLRFAAGAVIISSWLVAISCRLRAENPGQTGTTSSTT</sequence>
<evidence type="ECO:0000313" key="2">
    <source>
        <dbReference type="EMBL" id="GGO67261.1"/>
    </source>
</evidence>
<reference evidence="2" key="2">
    <citation type="submission" date="2020-09" db="EMBL/GenBank/DDBJ databases">
        <authorList>
            <person name="Sun Q."/>
            <person name="Zhou Y."/>
        </authorList>
    </citation>
    <scope>NUCLEOTIDE SEQUENCE</scope>
    <source>
        <strain evidence="2">CGMCC 4.7368</strain>
    </source>
</reference>